<dbReference type="SUPFAM" id="SSF54292">
    <property type="entry name" value="2Fe-2S ferredoxin-like"/>
    <property type="match status" value="1"/>
</dbReference>
<evidence type="ECO:0000256" key="3">
    <source>
        <dbReference type="ARBA" id="ARBA00023002"/>
    </source>
</evidence>
<dbReference type="Pfam" id="PF00111">
    <property type="entry name" value="Fer2"/>
    <property type="match status" value="1"/>
</dbReference>
<dbReference type="PANTHER" id="PTHR44379:SF5">
    <property type="entry name" value="OXIDOREDUCTASE WITH IRON-SULFUR SUBUNIT"/>
    <property type="match status" value="1"/>
</dbReference>
<dbReference type="GO" id="GO:0046872">
    <property type="term" value="F:metal ion binding"/>
    <property type="evidence" value="ECO:0007669"/>
    <property type="project" value="UniProtKB-KW"/>
</dbReference>
<dbReference type="EMBL" id="AZHW01000734">
    <property type="protein sequence ID" value="ETW96851.1"/>
    <property type="molecule type" value="Genomic_DNA"/>
</dbReference>
<keyword evidence="4" id="KW-0408">Iron</keyword>
<accession>W4LHR5</accession>
<dbReference type="InterPro" id="IPR002888">
    <property type="entry name" value="2Fe-2S-bd"/>
</dbReference>
<dbReference type="InterPro" id="IPR036884">
    <property type="entry name" value="2Fe-2S-bd_dom_sf"/>
</dbReference>
<evidence type="ECO:0000256" key="4">
    <source>
        <dbReference type="ARBA" id="ARBA00023004"/>
    </source>
</evidence>
<dbReference type="PROSITE" id="PS00197">
    <property type="entry name" value="2FE2S_FER_1"/>
    <property type="match status" value="1"/>
</dbReference>
<dbReference type="GO" id="GO:0016491">
    <property type="term" value="F:oxidoreductase activity"/>
    <property type="evidence" value="ECO:0007669"/>
    <property type="project" value="UniProtKB-KW"/>
</dbReference>
<sequence>MTTQHTINLTVNGATYERTVEARLTLADFLREELDLTGTHLGCEHGVCGACTILFNGEAVRSCLLLAVQANGAELATVEGLADGDTLHPLQQAFHEHHALQCGFCTPGFLMTAVAFLNDTPKPTEAEVREAISGNICRCTGYMPIVEAVLHASQED</sequence>
<dbReference type="Pfam" id="PF01799">
    <property type="entry name" value="Fer2_2"/>
    <property type="match status" value="1"/>
</dbReference>
<dbReference type="FunFam" id="1.10.150.120:FF:000003">
    <property type="entry name" value="Carbon monoxide dehydrogenase, small subunit"/>
    <property type="match status" value="1"/>
</dbReference>
<keyword evidence="1" id="KW-0001">2Fe-2S</keyword>
<protein>
    <submittedName>
        <fullName evidence="7">(2Fe-2S)-binding protein</fullName>
    </submittedName>
</protein>
<dbReference type="SUPFAM" id="SSF47741">
    <property type="entry name" value="CO dehydrogenase ISP C-domain like"/>
    <property type="match status" value="1"/>
</dbReference>
<dbReference type="InterPro" id="IPR051452">
    <property type="entry name" value="Diverse_Oxidoreductases"/>
</dbReference>
<evidence type="ECO:0000313" key="8">
    <source>
        <dbReference type="Proteomes" id="UP000019141"/>
    </source>
</evidence>
<dbReference type="InterPro" id="IPR012675">
    <property type="entry name" value="Beta-grasp_dom_sf"/>
</dbReference>
<dbReference type="PANTHER" id="PTHR44379">
    <property type="entry name" value="OXIDOREDUCTASE WITH IRON-SULFUR SUBUNIT"/>
    <property type="match status" value="1"/>
</dbReference>
<evidence type="ECO:0000259" key="6">
    <source>
        <dbReference type="PROSITE" id="PS51085"/>
    </source>
</evidence>
<dbReference type="InterPro" id="IPR006058">
    <property type="entry name" value="2Fe2S_fd_BS"/>
</dbReference>
<dbReference type="PROSITE" id="PS51085">
    <property type="entry name" value="2FE2S_FER_2"/>
    <property type="match status" value="1"/>
</dbReference>
<keyword evidence="8" id="KW-1185">Reference proteome</keyword>
<reference evidence="7 8" key="1">
    <citation type="journal article" date="2014" name="Nature">
        <title>An environmental bacterial taxon with a large and distinct metabolic repertoire.</title>
        <authorList>
            <person name="Wilson M.C."/>
            <person name="Mori T."/>
            <person name="Ruckert C."/>
            <person name="Uria A.R."/>
            <person name="Helf M.J."/>
            <person name="Takada K."/>
            <person name="Gernert C."/>
            <person name="Steffens U.A."/>
            <person name="Heycke N."/>
            <person name="Schmitt S."/>
            <person name="Rinke C."/>
            <person name="Helfrich E.J."/>
            <person name="Brachmann A.O."/>
            <person name="Gurgui C."/>
            <person name="Wakimoto T."/>
            <person name="Kracht M."/>
            <person name="Crusemann M."/>
            <person name="Hentschel U."/>
            <person name="Abe I."/>
            <person name="Matsunaga S."/>
            <person name="Kalinowski J."/>
            <person name="Takeyama H."/>
            <person name="Piel J."/>
        </authorList>
    </citation>
    <scope>NUCLEOTIDE SEQUENCE [LARGE SCALE GENOMIC DNA]</scope>
    <source>
        <strain evidence="8">TSY1</strain>
    </source>
</reference>
<feature type="domain" description="2Fe-2S ferredoxin-type" evidence="6">
    <location>
        <begin position="5"/>
        <end position="81"/>
    </location>
</feature>
<keyword evidence="3" id="KW-0560">Oxidoreductase</keyword>
<dbReference type="Gene3D" id="3.10.20.30">
    <property type="match status" value="1"/>
</dbReference>
<dbReference type="Proteomes" id="UP000019141">
    <property type="component" value="Unassembled WGS sequence"/>
</dbReference>
<evidence type="ECO:0000256" key="2">
    <source>
        <dbReference type="ARBA" id="ARBA00022723"/>
    </source>
</evidence>
<dbReference type="AlphaFoldDB" id="W4LHR5"/>
<dbReference type="HOGENOM" id="CLU_052511_3_1_7"/>
<name>W4LHR5_ENTF1</name>
<dbReference type="InterPro" id="IPR001041">
    <property type="entry name" value="2Fe-2S_ferredoxin-type"/>
</dbReference>
<keyword evidence="2" id="KW-0479">Metal-binding</keyword>
<organism evidence="7 8">
    <name type="scientific">Entotheonella factor</name>
    <dbReference type="NCBI Taxonomy" id="1429438"/>
    <lineage>
        <taxon>Bacteria</taxon>
        <taxon>Pseudomonadati</taxon>
        <taxon>Nitrospinota/Tectimicrobiota group</taxon>
        <taxon>Candidatus Tectimicrobiota</taxon>
        <taxon>Candidatus Entotheonellia</taxon>
        <taxon>Candidatus Entotheonellales</taxon>
        <taxon>Candidatus Entotheonellaceae</taxon>
        <taxon>Candidatus Entotheonella</taxon>
    </lineage>
</organism>
<dbReference type="InterPro" id="IPR036010">
    <property type="entry name" value="2Fe-2S_ferredoxin-like_sf"/>
</dbReference>
<gene>
    <name evidence="7" type="ORF">ETSY1_24960</name>
</gene>
<comment type="caution">
    <text evidence="7">The sequence shown here is derived from an EMBL/GenBank/DDBJ whole genome shotgun (WGS) entry which is preliminary data.</text>
</comment>
<dbReference type="Gene3D" id="1.10.150.120">
    <property type="entry name" value="[2Fe-2S]-binding domain"/>
    <property type="match status" value="1"/>
</dbReference>
<dbReference type="CDD" id="cd00207">
    <property type="entry name" value="fer2"/>
    <property type="match status" value="1"/>
</dbReference>
<keyword evidence="5" id="KW-0411">Iron-sulfur</keyword>
<dbReference type="GO" id="GO:0051537">
    <property type="term" value="F:2 iron, 2 sulfur cluster binding"/>
    <property type="evidence" value="ECO:0007669"/>
    <property type="project" value="UniProtKB-KW"/>
</dbReference>
<evidence type="ECO:0000313" key="7">
    <source>
        <dbReference type="EMBL" id="ETW96851.1"/>
    </source>
</evidence>
<dbReference type="PATRIC" id="fig|1429438.4.peg.4780"/>
<evidence type="ECO:0000256" key="1">
    <source>
        <dbReference type="ARBA" id="ARBA00022714"/>
    </source>
</evidence>
<evidence type="ECO:0000256" key="5">
    <source>
        <dbReference type="ARBA" id="ARBA00023014"/>
    </source>
</evidence>
<dbReference type="FunFam" id="3.10.20.30:FF:000020">
    <property type="entry name" value="Xanthine dehydrogenase iron-sulfur subunit"/>
    <property type="match status" value="1"/>
</dbReference>
<proteinExistence type="predicted"/>